<dbReference type="Proteomes" id="UP000035681">
    <property type="component" value="Unplaced"/>
</dbReference>
<evidence type="ECO:0000313" key="1">
    <source>
        <dbReference type="Proteomes" id="UP000035681"/>
    </source>
</evidence>
<sequence length="529" mass="61851">MEEIPVFPNSKIQVDGPNGLIISTVFNEKNILRRITENITKDVERMKFALTCKYFYTFMFCKNLRKINLPKKRFHLNVSFLNAMDIPQSSPYYGTVETKNVIQFDTSGACTYVWNYNHIIFDTCSKNYGSIYLPPYFKELNYWITLHSQLITDVRIDYDVGCKSLFYNEIAYIIFEKLTNLKKISMSSSVFYVLATSFFDKLQSLTRDKKNVIIEISASKRDNGGITKKLKDLDKWLTPEHHVELIPKVVWSCSTLAFGCPLNNISSYKYFRKIQNVSTFDLQMYFSDQKELEEIFVFCDSRIWFSKYNSTNSQEYFKKVSRFTFSCINSDHYGCGLGILSWFPLENNGYQNFSLKELSFTDNNRFVFQLNPESLNMLSKTFPNIRLLTIPTSDVSPTLKTLFCKFYHLRDVLLWNVSLKQMDEFIEFASTFPMDTYFIQSLCFISKKNGYLLNVKNAIEIQKRFKYFEVDSQPIQISEGKFVVDGVLDFMLKGKYSPFENKHVLSKVFISKSLSALEKFEGIISPKFN</sequence>
<protein>
    <submittedName>
        <fullName evidence="2">F-box domain-containing protein</fullName>
    </submittedName>
</protein>
<dbReference type="WBParaSite" id="SSTP_0000025900.1">
    <property type="protein sequence ID" value="SSTP_0000025900.1"/>
    <property type="gene ID" value="SSTP_0000025900"/>
</dbReference>
<organism evidence="2">
    <name type="scientific">Strongyloides stercoralis</name>
    <name type="common">Threadworm</name>
    <dbReference type="NCBI Taxonomy" id="6248"/>
    <lineage>
        <taxon>Eukaryota</taxon>
        <taxon>Metazoa</taxon>
        <taxon>Ecdysozoa</taxon>
        <taxon>Nematoda</taxon>
        <taxon>Chromadorea</taxon>
        <taxon>Rhabditida</taxon>
        <taxon>Tylenchina</taxon>
        <taxon>Panagrolaimomorpha</taxon>
        <taxon>Strongyloidoidea</taxon>
        <taxon>Strongyloididae</taxon>
        <taxon>Strongyloides</taxon>
    </lineage>
</organism>
<reference evidence="2" key="1">
    <citation type="submission" date="2015-08" db="UniProtKB">
        <authorList>
            <consortium name="WormBaseParasite"/>
        </authorList>
    </citation>
    <scope>IDENTIFICATION</scope>
</reference>
<evidence type="ECO:0000313" key="2">
    <source>
        <dbReference type="WBParaSite" id="SSTP_0000025900.1"/>
    </source>
</evidence>
<dbReference type="AlphaFoldDB" id="A0A0K0DSP7"/>
<proteinExistence type="predicted"/>
<dbReference type="WBParaSite" id="TCONS_00001476.p1">
    <property type="protein sequence ID" value="TCONS_00001476.p1"/>
    <property type="gene ID" value="XLOC_001356"/>
</dbReference>
<accession>A0A0K0DSP7</accession>
<keyword evidence="1" id="KW-1185">Reference proteome</keyword>
<name>A0A0K0DSP7_STRER</name>